<comment type="caution">
    <text evidence="18">The sequence shown here is derived from an EMBL/GenBank/DDBJ whole genome shotgun (WGS) entry which is preliminary data.</text>
</comment>
<keyword evidence="4 13" id="KW-1134">Transmembrane beta strand</keyword>
<accession>A0A8J7YYU7</accession>
<keyword evidence="18" id="KW-0675">Receptor</keyword>
<comment type="subcellular location">
    <subcellularLocation>
        <location evidence="1 13">Cell outer membrane</location>
        <topology evidence="1 13">Multi-pass membrane protein</topology>
    </subcellularLocation>
</comment>
<evidence type="ECO:0000256" key="10">
    <source>
        <dbReference type="ARBA" id="ARBA00023077"/>
    </source>
</evidence>
<dbReference type="InterPro" id="IPR012910">
    <property type="entry name" value="Plug_dom"/>
</dbReference>
<dbReference type="PANTHER" id="PTHR32552:SF68">
    <property type="entry name" value="FERRICHROME OUTER MEMBRANE TRANSPORTER_PHAGE RECEPTOR"/>
    <property type="match status" value="1"/>
</dbReference>
<keyword evidence="10 14" id="KW-0798">TonB box</keyword>
<dbReference type="GO" id="GO:0015891">
    <property type="term" value="P:siderophore transport"/>
    <property type="evidence" value="ECO:0007669"/>
    <property type="project" value="InterPro"/>
</dbReference>
<evidence type="ECO:0000256" key="6">
    <source>
        <dbReference type="ARBA" id="ARBA00022692"/>
    </source>
</evidence>
<dbReference type="Gene3D" id="2.40.170.20">
    <property type="entry name" value="TonB-dependent receptor, beta-barrel domain"/>
    <property type="match status" value="1"/>
</dbReference>
<evidence type="ECO:0000313" key="18">
    <source>
        <dbReference type="EMBL" id="NDJ17069.1"/>
    </source>
</evidence>
<dbReference type="InterPro" id="IPR037066">
    <property type="entry name" value="Plug_dom_sf"/>
</dbReference>
<organism evidence="18 19">
    <name type="scientific">Myxacorys almedinensis A</name>
    <dbReference type="NCBI Taxonomy" id="2690445"/>
    <lineage>
        <taxon>Bacteria</taxon>
        <taxon>Bacillati</taxon>
        <taxon>Cyanobacteriota</taxon>
        <taxon>Cyanophyceae</taxon>
        <taxon>Leptolyngbyales</taxon>
        <taxon>Leptolyngbyaceae</taxon>
        <taxon>Myxacorys</taxon>
        <taxon>Myxacorys almedinensis</taxon>
    </lineage>
</organism>
<evidence type="ECO:0000259" key="17">
    <source>
        <dbReference type="Pfam" id="PF11741"/>
    </source>
</evidence>
<dbReference type="PROSITE" id="PS52016">
    <property type="entry name" value="TONB_DEPENDENT_REC_3"/>
    <property type="match status" value="1"/>
</dbReference>
<evidence type="ECO:0000256" key="9">
    <source>
        <dbReference type="ARBA" id="ARBA00023065"/>
    </source>
</evidence>
<dbReference type="InterPro" id="IPR021731">
    <property type="entry name" value="AMIN_dom"/>
</dbReference>
<evidence type="ECO:0000256" key="8">
    <source>
        <dbReference type="ARBA" id="ARBA00023004"/>
    </source>
</evidence>
<evidence type="ECO:0000256" key="7">
    <source>
        <dbReference type="ARBA" id="ARBA00022729"/>
    </source>
</evidence>
<evidence type="ECO:0000256" key="14">
    <source>
        <dbReference type="RuleBase" id="RU003357"/>
    </source>
</evidence>
<evidence type="ECO:0000256" key="1">
    <source>
        <dbReference type="ARBA" id="ARBA00004571"/>
    </source>
</evidence>
<keyword evidence="5" id="KW-0410">Iron transport</keyword>
<dbReference type="Proteomes" id="UP000646053">
    <property type="component" value="Unassembled WGS sequence"/>
</dbReference>
<dbReference type="Gene3D" id="2.170.130.10">
    <property type="entry name" value="TonB-dependent receptor, plug domain"/>
    <property type="match status" value="1"/>
</dbReference>
<dbReference type="CDD" id="cd01347">
    <property type="entry name" value="ligand_gated_channel"/>
    <property type="match status" value="1"/>
</dbReference>
<dbReference type="GO" id="GO:0038023">
    <property type="term" value="F:signaling receptor activity"/>
    <property type="evidence" value="ECO:0007669"/>
    <property type="project" value="InterPro"/>
</dbReference>
<dbReference type="InterPro" id="IPR000531">
    <property type="entry name" value="Beta-barrel_TonB"/>
</dbReference>
<sequence length="833" mass="90910">MSQVQQRLAILGIVWAIVGVALPGTAQEKQSAVPQPVESDALGTVRDRRPATTVQEWMAQVEAATVRVTSVRVEPTGGTVRVILETSAGITQAPTNRSEGNTLVSELNNAVLVLPEGNRVAIDKPGEGISAIEVIQATPTAVQIRITGETAVPVVEVVPSVGGLVLNAEADEDVAEEEVTVTGEGQGRYRVPNSSTATRTDTPLRDIPQSIQVIPQQVLEDRNVRTVIESVETVSGVVYNGGFADAPTGSVIIRGFQQQQQFRNGFRDTDRTGLTGLGTVEQIEVLKGPASVLFGAVEPGGIINVATKQPLSEPFRKFTFEVGNRSFIQPSLDFSGPLNTDKTVLYRLNASYQNLDGFQEFATSKLTTIAPSISFKIGDRTDLNLYYEYINSFANPPEGYAVLLSDGSKSPRSTYLGYPDFSFRDFTTQKFGYGLNHKLNDNWQIRNTFSGTVSNARDTTADPSALIGVGDRLLEMSASDSKFSTENYFGQIDAVGKFKTGSISHQLLFGFDANRTIETFSRETVSVPDLDIFNPNYNIQSPTFTERVVFPQPTTQRYGLYLQDQVALLDSLKLLIGGRLDWITTDVEGTPRQQDSAFSPRIGLVYQPSESVSLYTSYSQSFNPTSGFNPDGRAFKPSKGRQFEVGVKADFLDGRLSTTLAAYQITKSNITTPDPNDPQFSIQVGEQRSRGIELDVSGEILPGWKVIASYAHTDAKVTQDNSTPVGNRLTNVPKNQVSLWTTYEIQNGGLRGLGFGLGLSYVGDRPGDLSNSFTLGDYLRTDAALYYRRNRLNMAINVRNLFNTDYFRASDGGSLFLFRGEPLTITGSIGLEF</sequence>
<dbReference type="InterPro" id="IPR039426">
    <property type="entry name" value="TonB-dep_rcpt-like"/>
</dbReference>
<keyword evidence="7" id="KW-0732">Signal</keyword>
<evidence type="ECO:0000313" key="19">
    <source>
        <dbReference type="Proteomes" id="UP000646053"/>
    </source>
</evidence>
<dbReference type="InterPro" id="IPR036942">
    <property type="entry name" value="Beta-barrel_TonB_sf"/>
</dbReference>
<proteinExistence type="inferred from homology"/>
<dbReference type="Pfam" id="PF11741">
    <property type="entry name" value="AMIN"/>
    <property type="match status" value="1"/>
</dbReference>
<feature type="domain" description="TonB-dependent receptor-like beta-barrel" evidence="15">
    <location>
        <begin position="377"/>
        <end position="801"/>
    </location>
</feature>
<evidence type="ECO:0000256" key="13">
    <source>
        <dbReference type="PROSITE-ProRule" id="PRU01360"/>
    </source>
</evidence>
<keyword evidence="6 13" id="KW-0812">Transmembrane</keyword>
<evidence type="ECO:0000259" key="15">
    <source>
        <dbReference type="Pfam" id="PF00593"/>
    </source>
</evidence>
<dbReference type="AlphaFoldDB" id="A0A8J7YYU7"/>
<keyword evidence="3 13" id="KW-0813">Transport</keyword>
<evidence type="ECO:0000256" key="5">
    <source>
        <dbReference type="ARBA" id="ARBA00022496"/>
    </source>
</evidence>
<dbReference type="Pfam" id="PF00593">
    <property type="entry name" value="TonB_dep_Rec_b-barrel"/>
    <property type="match status" value="1"/>
</dbReference>
<dbReference type="SUPFAM" id="SSF56935">
    <property type="entry name" value="Porins"/>
    <property type="match status" value="1"/>
</dbReference>
<keyword evidence="9" id="KW-0406">Ion transport</keyword>
<keyword evidence="19" id="KW-1185">Reference proteome</keyword>
<dbReference type="FunFam" id="2.170.130.10:FF:000001">
    <property type="entry name" value="Catecholate siderophore TonB-dependent receptor"/>
    <property type="match status" value="1"/>
</dbReference>
<evidence type="ECO:0000256" key="3">
    <source>
        <dbReference type="ARBA" id="ARBA00022448"/>
    </source>
</evidence>
<dbReference type="NCBIfam" id="TIGR01783">
    <property type="entry name" value="TonB-siderophor"/>
    <property type="match status" value="1"/>
</dbReference>
<feature type="domain" description="AMIN" evidence="17">
    <location>
        <begin position="71"/>
        <end position="165"/>
    </location>
</feature>
<dbReference type="Pfam" id="PF07715">
    <property type="entry name" value="Plug"/>
    <property type="match status" value="1"/>
</dbReference>
<dbReference type="InterPro" id="IPR010105">
    <property type="entry name" value="TonB_sidphr_rcpt"/>
</dbReference>
<keyword evidence="11 13" id="KW-0472">Membrane</keyword>
<dbReference type="PANTHER" id="PTHR32552">
    <property type="entry name" value="FERRICHROME IRON RECEPTOR-RELATED"/>
    <property type="match status" value="1"/>
</dbReference>
<keyword evidence="8" id="KW-0408">Iron</keyword>
<evidence type="ECO:0000256" key="4">
    <source>
        <dbReference type="ARBA" id="ARBA00022452"/>
    </source>
</evidence>
<dbReference type="EMBL" id="WVIE01000006">
    <property type="protein sequence ID" value="NDJ17069.1"/>
    <property type="molecule type" value="Genomic_DNA"/>
</dbReference>
<reference evidence="18" key="1">
    <citation type="submission" date="2019-12" db="EMBL/GenBank/DDBJ databases">
        <title>High-Quality draft genome sequences of three cyanobacteria isolated from the limestone walls of the Old Cathedral of Coimbra.</title>
        <authorList>
            <person name="Tiago I."/>
            <person name="Soares F."/>
            <person name="Portugal A."/>
        </authorList>
    </citation>
    <scope>NUCLEOTIDE SEQUENCE</scope>
    <source>
        <strain evidence="18">A</strain>
    </source>
</reference>
<dbReference type="GO" id="GO:0015344">
    <property type="term" value="F:siderophore uptake transmembrane transporter activity"/>
    <property type="evidence" value="ECO:0007669"/>
    <property type="project" value="TreeGrafter"/>
</dbReference>
<gene>
    <name evidence="18" type="ORF">GS601_07175</name>
</gene>
<evidence type="ECO:0000256" key="12">
    <source>
        <dbReference type="ARBA" id="ARBA00023237"/>
    </source>
</evidence>
<comment type="similarity">
    <text evidence="2 13 14">Belongs to the TonB-dependent receptor family.</text>
</comment>
<protein>
    <submittedName>
        <fullName evidence="18">TonB-dependent siderophore receptor</fullName>
    </submittedName>
</protein>
<dbReference type="GO" id="GO:0009279">
    <property type="term" value="C:cell outer membrane"/>
    <property type="evidence" value="ECO:0007669"/>
    <property type="project" value="UniProtKB-SubCell"/>
</dbReference>
<evidence type="ECO:0000256" key="11">
    <source>
        <dbReference type="ARBA" id="ARBA00023136"/>
    </source>
</evidence>
<feature type="domain" description="TonB-dependent receptor plug" evidence="16">
    <location>
        <begin position="204"/>
        <end position="302"/>
    </location>
</feature>
<dbReference type="FunFam" id="2.40.170.20:FF:000005">
    <property type="entry name" value="TonB-dependent siderophore receptor"/>
    <property type="match status" value="1"/>
</dbReference>
<evidence type="ECO:0000259" key="16">
    <source>
        <dbReference type="Pfam" id="PF07715"/>
    </source>
</evidence>
<keyword evidence="12 13" id="KW-0998">Cell outer membrane</keyword>
<name>A0A8J7YYU7_9CYAN</name>
<evidence type="ECO:0000256" key="2">
    <source>
        <dbReference type="ARBA" id="ARBA00009810"/>
    </source>
</evidence>